<gene>
    <name evidence="1" type="ORF">M413DRAFT_43797</name>
</gene>
<dbReference type="STRING" id="686832.A0A0C3BRY6"/>
<organism evidence="1 2">
    <name type="scientific">Hebeloma cylindrosporum</name>
    <dbReference type="NCBI Taxonomy" id="76867"/>
    <lineage>
        <taxon>Eukaryota</taxon>
        <taxon>Fungi</taxon>
        <taxon>Dikarya</taxon>
        <taxon>Basidiomycota</taxon>
        <taxon>Agaricomycotina</taxon>
        <taxon>Agaricomycetes</taxon>
        <taxon>Agaricomycetidae</taxon>
        <taxon>Agaricales</taxon>
        <taxon>Agaricineae</taxon>
        <taxon>Hymenogastraceae</taxon>
        <taxon>Hebeloma</taxon>
    </lineage>
</organism>
<feature type="non-terminal residue" evidence="1">
    <location>
        <position position="1"/>
    </location>
</feature>
<reference evidence="1 2" key="1">
    <citation type="submission" date="2014-04" db="EMBL/GenBank/DDBJ databases">
        <authorList>
            <consortium name="DOE Joint Genome Institute"/>
            <person name="Kuo A."/>
            <person name="Gay G."/>
            <person name="Dore J."/>
            <person name="Kohler A."/>
            <person name="Nagy L.G."/>
            <person name="Floudas D."/>
            <person name="Copeland A."/>
            <person name="Barry K.W."/>
            <person name="Cichocki N."/>
            <person name="Veneault-Fourrey C."/>
            <person name="LaButti K."/>
            <person name="Lindquist E.A."/>
            <person name="Lipzen A."/>
            <person name="Lundell T."/>
            <person name="Morin E."/>
            <person name="Murat C."/>
            <person name="Sun H."/>
            <person name="Tunlid A."/>
            <person name="Henrissat B."/>
            <person name="Grigoriev I.V."/>
            <person name="Hibbett D.S."/>
            <person name="Martin F."/>
            <person name="Nordberg H.P."/>
            <person name="Cantor M.N."/>
            <person name="Hua S.X."/>
        </authorList>
    </citation>
    <scope>NUCLEOTIDE SEQUENCE [LARGE SCALE GENOMIC DNA]</scope>
    <source>
        <strain evidence="2">h7</strain>
    </source>
</reference>
<keyword evidence="2" id="KW-1185">Reference proteome</keyword>
<accession>A0A0C3BRY6</accession>
<proteinExistence type="predicted"/>
<dbReference type="HOGENOM" id="CLU_134793_0_0_1"/>
<feature type="non-terminal residue" evidence="1">
    <location>
        <position position="173"/>
    </location>
</feature>
<name>A0A0C3BRY6_HEBCY</name>
<sequence length="173" mass="20276">YIDDTSGFDFDGDFLHYEPYDRAFPRHQTLLLRLWDMLGIPHKPHKQIFGRVIPVIGIDVDPNAMTLTLSPARKRDLCDALYAWTVKPSRGTASYQLKHWQQMSGWVNWTLNVFPLLRPCLNHFYYKTRGVHKPSRRIWVNNDIRNDFSWAARHIEASSGVHLLHSSYWDPAS</sequence>
<evidence type="ECO:0000313" key="1">
    <source>
        <dbReference type="EMBL" id="KIM34834.1"/>
    </source>
</evidence>
<dbReference type="OrthoDB" id="198652at2759"/>
<reference evidence="2" key="2">
    <citation type="submission" date="2015-01" db="EMBL/GenBank/DDBJ databases">
        <title>Evolutionary Origins and Diversification of the Mycorrhizal Mutualists.</title>
        <authorList>
            <consortium name="DOE Joint Genome Institute"/>
            <consortium name="Mycorrhizal Genomics Consortium"/>
            <person name="Kohler A."/>
            <person name="Kuo A."/>
            <person name="Nagy L.G."/>
            <person name="Floudas D."/>
            <person name="Copeland A."/>
            <person name="Barry K.W."/>
            <person name="Cichocki N."/>
            <person name="Veneault-Fourrey C."/>
            <person name="LaButti K."/>
            <person name="Lindquist E.A."/>
            <person name="Lipzen A."/>
            <person name="Lundell T."/>
            <person name="Morin E."/>
            <person name="Murat C."/>
            <person name="Riley R."/>
            <person name="Ohm R."/>
            <person name="Sun H."/>
            <person name="Tunlid A."/>
            <person name="Henrissat B."/>
            <person name="Grigoriev I.V."/>
            <person name="Hibbett D.S."/>
            <person name="Martin F."/>
        </authorList>
    </citation>
    <scope>NUCLEOTIDE SEQUENCE [LARGE SCALE GENOMIC DNA]</scope>
    <source>
        <strain evidence="2">h7</strain>
    </source>
</reference>
<dbReference type="AlphaFoldDB" id="A0A0C3BRY6"/>
<dbReference type="EMBL" id="KN831851">
    <property type="protein sequence ID" value="KIM34834.1"/>
    <property type="molecule type" value="Genomic_DNA"/>
</dbReference>
<evidence type="ECO:0000313" key="2">
    <source>
        <dbReference type="Proteomes" id="UP000053424"/>
    </source>
</evidence>
<dbReference type="Proteomes" id="UP000053424">
    <property type="component" value="Unassembled WGS sequence"/>
</dbReference>
<evidence type="ECO:0008006" key="3">
    <source>
        <dbReference type="Google" id="ProtNLM"/>
    </source>
</evidence>
<protein>
    <recommendedName>
        <fullName evidence="3">Reverse transcriptase domain-containing protein</fullName>
    </recommendedName>
</protein>